<keyword evidence="3 6" id="KW-0812">Transmembrane</keyword>
<feature type="transmembrane region" description="Helical" evidence="6">
    <location>
        <begin position="382"/>
        <end position="401"/>
    </location>
</feature>
<evidence type="ECO:0000256" key="5">
    <source>
        <dbReference type="ARBA" id="ARBA00023136"/>
    </source>
</evidence>
<feature type="transmembrane region" description="Helical" evidence="6">
    <location>
        <begin position="21"/>
        <end position="42"/>
    </location>
</feature>
<feature type="transmembrane region" description="Helical" evidence="6">
    <location>
        <begin position="348"/>
        <end position="370"/>
    </location>
</feature>
<proteinExistence type="predicted"/>
<dbReference type="PANTHER" id="PTHR30250">
    <property type="entry name" value="PST FAMILY PREDICTED COLANIC ACID TRANSPORTER"/>
    <property type="match status" value="1"/>
</dbReference>
<dbReference type="RefSeq" id="WP_136450989.1">
    <property type="nucleotide sequence ID" value="NZ_SSTI01000003.1"/>
</dbReference>
<keyword evidence="5 6" id="KW-0472">Membrane</keyword>
<keyword evidence="8" id="KW-1185">Reference proteome</keyword>
<feature type="transmembrane region" description="Helical" evidence="6">
    <location>
        <begin position="134"/>
        <end position="154"/>
    </location>
</feature>
<reference evidence="7 8" key="1">
    <citation type="submission" date="2019-04" db="EMBL/GenBank/DDBJ databases">
        <title>Microbes associate with the intestines of laboratory mice.</title>
        <authorList>
            <person name="Navarre W."/>
            <person name="Wong E."/>
            <person name="Huang K.C."/>
            <person name="Tropini C."/>
            <person name="Ng K."/>
            <person name="Yu B."/>
        </authorList>
    </citation>
    <scope>NUCLEOTIDE SEQUENCE [LARGE SCALE GENOMIC DNA]</scope>
    <source>
        <strain evidence="7 8">NM83_B4-11</strain>
    </source>
</reference>
<comment type="subcellular location">
    <subcellularLocation>
        <location evidence="1">Cell membrane</location>
        <topology evidence="1">Multi-pass membrane protein</topology>
    </subcellularLocation>
</comment>
<feature type="transmembrane region" description="Helical" evidence="6">
    <location>
        <begin position="48"/>
        <end position="70"/>
    </location>
</feature>
<sequence>MLRALDRSITRRLGRTLSAQGYAQLVTLAVQLALVPVLLRAWGTSLYGAWLVLSAVPLYLSFSDFGLTFVAKNAMVIAVAGGRRDEALRIFHTVFALLCALLPPLLMGSAALILLFDPDMLPGLAGVAPGTARAALLLLALNMAAYQLFLLVCAGIRAENRPASEVTWAATARLGEGAATAGAALAGGGLVAAAAAMVAIRLLFLFAAYRWLRGTAGWLALGWRAADRATASALWRPALAYMAMPVGHALLLQGPVLVAGSLLGAGATVAFATTRTVVRLGTAAINMINNSVVSEYAALHGKGARAAASVLFRWHVGATLVATFCYAAAIILLAPAAVALLTHDAVRVAAPFLLWLVLAVVAEMIWSALFSPIAAINRHARLAIGFAALALAGVGAAWLLAPRYGLSGVAGALAAAHLAMVALCLFTGRRRHG</sequence>
<dbReference type="PANTHER" id="PTHR30250:SF26">
    <property type="entry name" value="PSMA PROTEIN"/>
    <property type="match status" value="1"/>
</dbReference>
<accession>A0ABY2QM98</accession>
<feature type="transmembrane region" description="Helical" evidence="6">
    <location>
        <begin position="90"/>
        <end position="114"/>
    </location>
</feature>
<dbReference type="Proteomes" id="UP000308038">
    <property type="component" value="Unassembled WGS sequence"/>
</dbReference>
<evidence type="ECO:0000256" key="3">
    <source>
        <dbReference type="ARBA" id="ARBA00022692"/>
    </source>
</evidence>
<feature type="transmembrane region" description="Helical" evidence="6">
    <location>
        <begin position="191"/>
        <end position="212"/>
    </location>
</feature>
<keyword evidence="2" id="KW-1003">Cell membrane</keyword>
<protein>
    <submittedName>
        <fullName evidence="7">Teichoic acid transporter</fullName>
    </submittedName>
</protein>
<comment type="caution">
    <text evidence="7">The sequence shown here is derived from an EMBL/GenBank/DDBJ whole genome shotgun (WGS) entry which is preliminary data.</text>
</comment>
<keyword evidence="4 6" id="KW-1133">Transmembrane helix</keyword>
<evidence type="ECO:0000313" key="7">
    <source>
        <dbReference type="EMBL" id="THG41020.1"/>
    </source>
</evidence>
<evidence type="ECO:0000256" key="4">
    <source>
        <dbReference type="ARBA" id="ARBA00022989"/>
    </source>
</evidence>
<gene>
    <name evidence="7" type="ORF">E5988_05450</name>
</gene>
<feature type="transmembrane region" description="Helical" evidence="6">
    <location>
        <begin position="320"/>
        <end position="342"/>
    </location>
</feature>
<evidence type="ECO:0000256" key="6">
    <source>
        <dbReference type="SAM" id="Phobius"/>
    </source>
</evidence>
<dbReference type="EMBL" id="SSTI01000003">
    <property type="protein sequence ID" value="THG41020.1"/>
    <property type="molecule type" value="Genomic_DNA"/>
</dbReference>
<dbReference type="InterPro" id="IPR050833">
    <property type="entry name" value="Poly_Biosynth_Transport"/>
</dbReference>
<name>A0ABY2QM98_9SPHN</name>
<feature type="transmembrane region" description="Helical" evidence="6">
    <location>
        <begin position="257"/>
        <end position="278"/>
    </location>
</feature>
<evidence type="ECO:0000313" key="8">
    <source>
        <dbReference type="Proteomes" id="UP000308038"/>
    </source>
</evidence>
<evidence type="ECO:0000256" key="2">
    <source>
        <dbReference type="ARBA" id="ARBA00022475"/>
    </source>
</evidence>
<feature type="transmembrane region" description="Helical" evidence="6">
    <location>
        <begin position="407"/>
        <end position="428"/>
    </location>
</feature>
<organism evidence="7 8">
    <name type="scientific">Sphingomonas olei</name>
    <dbReference type="NCBI Taxonomy" id="1886787"/>
    <lineage>
        <taxon>Bacteria</taxon>
        <taxon>Pseudomonadati</taxon>
        <taxon>Pseudomonadota</taxon>
        <taxon>Alphaproteobacteria</taxon>
        <taxon>Sphingomonadales</taxon>
        <taxon>Sphingomonadaceae</taxon>
        <taxon>Sphingomonas</taxon>
    </lineage>
</organism>
<evidence type="ECO:0000256" key="1">
    <source>
        <dbReference type="ARBA" id="ARBA00004651"/>
    </source>
</evidence>